<sequence>LPSLLDAVVPRPGARRPFPARRTGAWEAPARRGAAPPLPARRIAGYAAKRGAATTRTASGAVVKTASARGREVLSSREKVRRAKEKMRREEERRKRNEKRKEERSKESREKRKEEDFAWLETIISEDEELDEEANRKLLLAPRARRVILIVDRSAVHPNTLENLDETMGKEQEESMLWTAEQADAIELLPIIDPTSSLRDEVAAAFLSAHPDPAPKKVADSNGNGEMEE</sequence>
<reference evidence="2" key="1">
    <citation type="submission" date="2023-10" db="EMBL/GenBank/DDBJ databases">
        <title>Genome assembly of Pristionchus species.</title>
        <authorList>
            <person name="Yoshida K."/>
            <person name="Sommer R.J."/>
        </authorList>
    </citation>
    <scope>NUCLEOTIDE SEQUENCE</scope>
    <source>
        <strain evidence="2">RS0144</strain>
    </source>
</reference>
<dbReference type="AlphaFoldDB" id="A0AAV5SZI0"/>
<keyword evidence="3" id="KW-1185">Reference proteome</keyword>
<proteinExistence type="predicted"/>
<accession>A0AAV5SZI0</accession>
<feature type="compositionally biased region" description="Low complexity" evidence="1">
    <location>
        <begin position="7"/>
        <end position="25"/>
    </location>
</feature>
<feature type="compositionally biased region" description="Low complexity" evidence="1">
    <location>
        <begin position="31"/>
        <end position="61"/>
    </location>
</feature>
<dbReference type="EMBL" id="BTSX01000003">
    <property type="protein sequence ID" value="GMS88165.1"/>
    <property type="molecule type" value="Genomic_DNA"/>
</dbReference>
<feature type="compositionally biased region" description="Basic and acidic residues" evidence="1">
    <location>
        <begin position="69"/>
        <end position="78"/>
    </location>
</feature>
<organism evidence="2 3">
    <name type="scientific">Pristionchus entomophagus</name>
    <dbReference type="NCBI Taxonomy" id="358040"/>
    <lineage>
        <taxon>Eukaryota</taxon>
        <taxon>Metazoa</taxon>
        <taxon>Ecdysozoa</taxon>
        <taxon>Nematoda</taxon>
        <taxon>Chromadorea</taxon>
        <taxon>Rhabditida</taxon>
        <taxon>Rhabditina</taxon>
        <taxon>Diplogasteromorpha</taxon>
        <taxon>Diplogasteroidea</taxon>
        <taxon>Neodiplogasteridae</taxon>
        <taxon>Pristionchus</taxon>
    </lineage>
</organism>
<feature type="non-terminal residue" evidence="2">
    <location>
        <position position="1"/>
    </location>
</feature>
<feature type="region of interest" description="Disordered" evidence="1">
    <location>
        <begin position="207"/>
        <end position="229"/>
    </location>
</feature>
<evidence type="ECO:0000256" key="1">
    <source>
        <dbReference type="SAM" id="MobiDB-lite"/>
    </source>
</evidence>
<protein>
    <submittedName>
        <fullName evidence="2">Uncharacterized protein</fullName>
    </submittedName>
</protein>
<comment type="caution">
    <text evidence="2">The sequence shown here is derived from an EMBL/GenBank/DDBJ whole genome shotgun (WGS) entry which is preliminary data.</text>
</comment>
<evidence type="ECO:0000313" key="3">
    <source>
        <dbReference type="Proteomes" id="UP001432027"/>
    </source>
</evidence>
<feature type="compositionally biased region" description="Basic and acidic residues" evidence="1">
    <location>
        <begin position="87"/>
        <end position="112"/>
    </location>
</feature>
<gene>
    <name evidence="2" type="ORF">PENTCL1PPCAC_10340</name>
</gene>
<dbReference type="Proteomes" id="UP001432027">
    <property type="component" value="Unassembled WGS sequence"/>
</dbReference>
<name>A0AAV5SZI0_9BILA</name>
<feature type="region of interest" description="Disordered" evidence="1">
    <location>
        <begin position="1"/>
        <end position="112"/>
    </location>
</feature>
<evidence type="ECO:0000313" key="2">
    <source>
        <dbReference type="EMBL" id="GMS88165.1"/>
    </source>
</evidence>